<reference evidence="3 4" key="1">
    <citation type="submission" date="2021-05" db="EMBL/GenBank/DDBJ databases">
        <title>Roseococcus sp. XZZS9, whole genome shotgun sequencing project.</title>
        <authorList>
            <person name="Zhao G."/>
            <person name="Shen L."/>
        </authorList>
    </citation>
    <scope>NUCLEOTIDE SEQUENCE [LARGE SCALE GENOMIC DNA]</scope>
    <source>
        <strain evidence="3 4">XZZS9</strain>
    </source>
</reference>
<feature type="chain" id="PRO_5045167683" evidence="2">
    <location>
        <begin position="26"/>
        <end position="332"/>
    </location>
</feature>
<accession>A0ABS5QJ51</accession>
<dbReference type="InterPro" id="IPR006311">
    <property type="entry name" value="TAT_signal"/>
</dbReference>
<dbReference type="SUPFAM" id="SSF53850">
    <property type="entry name" value="Periplasmic binding protein-like II"/>
    <property type="match status" value="1"/>
</dbReference>
<feature type="signal peptide" evidence="2">
    <location>
        <begin position="1"/>
        <end position="25"/>
    </location>
</feature>
<dbReference type="InterPro" id="IPR042100">
    <property type="entry name" value="Bug_dom1"/>
</dbReference>
<keyword evidence="2" id="KW-0732">Signal</keyword>
<proteinExistence type="inferred from homology"/>
<evidence type="ECO:0000313" key="3">
    <source>
        <dbReference type="EMBL" id="MBS7813721.1"/>
    </source>
</evidence>
<evidence type="ECO:0000256" key="1">
    <source>
        <dbReference type="ARBA" id="ARBA00006987"/>
    </source>
</evidence>
<dbReference type="PANTHER" id="PTHR42928:SF5">
    <property type="entry name" value="BLR1237 PROTEIN"/>
    <property type="match status" value="1"/>
</dbReference>
<dbReference type="Pfam" id="PF03401">
    <property type="entry name" value="TctC"/>
    <property type="match status" value="1"/>
</dbReference>
<dbReference type="Proteomes" id="UP000766336">
    <property type="component" value="Unassembled WGS sequence"/>
</dbReference>
<dbReference type="Gene3D" id="3.40.190.150">
    <property type="entry name" value="Bordetella uptake gene, domain 1"/>
    <property type="match status" value="1"/>
</dbReference>
<dbReference type="CDD" id="cd07012">
    <property type="entry name" value="PBP2_Bug_TTT"/>
    <property type="match status" value="1"/>
</dbReference>
<comment type="similarity">
    <text evidence="1">Belongs to the UPF0065 (bug) family.</text>
</comment>
<dbReference type="Gene3D" id="3.40.190.10">
    <property type="entry name" value="Periplasmic binding protein-like II"/>
    <property type="match status" value="1"/>
</dbReference>
<protein>
    <submittedName>
        <fullName evidence="3">Tripartite tricarboxylate transporter substrate binding protein</fullName>
    </submittedName>
</protein>
<dbReference type="PANTHER" id="PTHR42928">
    <property type="entry name" value="TRICARBOXYLATE-BINDING PROTEIN"/>
    <property type="match status" value="1"/>
</dbReference>
<dbReference type="EMBL" id="JAHCDA010000006">
    <property type="protein sequence ID" value="MBS7813721.1"/>
    <property type="molecule type" value="Genomic_DNA"/>
</dbReference>
<name>A0ABS5QJ51_9PROT</name>
<evidence type="ECO:0000256" key="2">
    <source>
        <dbReference type="SAM" id="SignalP"/>
    </source>
</evidence>
<keyword evidence="4" id="KW-1185">Reference proteome</keyword>
<dbReference type="RefSeq" id="WP_213672426.1">
    <property type="nucleotide sequence ID" value="NZ_JAHCDA010000006.1"/>
</dbReference>
<comment type="caution">
    <text evidence="3">The sequence shown here is derived from an EMBL/GenBank/DDBJ whole genome shotgun (WGS) entry which is preliminary data.</text>
</comment>
<sequence>MTTTRRDALRLASLFSVAAATPVLAQANNGGAWPNRPVKIIVPWPAGGPGDLFARALAREFSPRFGQPFVVENRTGATGTVGIQYVARSAPDGYTLLLPNLTAFIGSVVALGDAVQFDPLRDFTSIGIFVESASVLWAHPSLGVETFEQLLTRARDSSKPRVAFGTTGSGSVSEQSVEQLARHYALDLVKVPYRGTAPQVTDLVAGHVQIGSSDFPTAAPHYRDGRLRPVLIIGRHRLSELPDVPTSADLGLTEPDFTIWNGLFAPAGTPAPIVERLREGLAAAVRTEALRALTDGNGNRAVLQSGAEVTARLQRELESRRAFARGVDAVSG</sequence>
<evidence type="ECO:0000313" key="4">
    <source>
        <dbReference type="Proteomes" id="UP000766336"/>
    </source>
</evidence>
<dbReference type="InterPro" id="IPR005064">
    <property type="entry name" value="BUG"/>
</dbReference>
<dbReference type="PIRSF" id="PIRSF017082">
    <property type="entry name" value="YflP"/>
    <property type="match status" value="1"/>
</dbReference>
<gene>
    <name evidence="3" type="ORF">KHU32_22465</name>
</gene>
<dbReference type="PROSITE" id="PS51318">
    <property type="entry name" value="TAT"/>
    <property type="match status" value="1"/>
</dbReference>
<organism evidence="3 4">
    <name type="scientific">Roseococcus pinisoli</name>
    <dbReference type="NCBI Taxonomy" id="2835040"/>
    <lineage>
        <taxon>Bacteria</taxon>
        <taxon>Pseudomonadati</taxon>
        <taxon>Pseudomonadota</taxon>
        <taxon>Alphaproteobacteria</taxon>
        <taxon>Acetobacterales</taxon>
        <taxon>Roseomonadaceae</taxon>
        <taxon>Roseococcus</taxon>
    </lineage>
</organism>